<dbReference type="KEGG" id="rdi:CMV14_16705"/>
<protein>
    <submittedName>
        <fullName evidence="3">Nuclear transport factor 2 family protein</fullName>
    </submittedName>
</protein>
<organism evidence="3 4">
    <name type="scientific">Rhizorhabdus dicambivorans</name>
    <dbReference type="NCBI Taxonomy" id="1850238"/>
    <lineage>
        <taxon>Bacteria</taxon>
        <taxon>Pseudomonadati</taxon>
        <taxon>Pseudomonadota</taxon>
        <taxon>Alphaproteobacteria</taxon>
        <taxon>Sphingomonadales</taxon>
        <taxon>Sphingomonadaceae</taxon>
        <taxon>Rhizorhabdus</taxon>
    </lineage>
</organism>
<dbReference type="SUPFAM" id="SSF54427">
    <property type="entry name" value="NTF2-like"/>
    <property type="match status" value="1"/>
</dbReference>
<dbReference type="OrthoDB" id="7585039at2"/>
<dbReference type="EMBL" id="NWUF01000005">
    <property type="protein sequence ID" value="PCE42950.1"/>
    <property type="molecule type" value="Genomic_DNA"/>
</dbReference>
<dbReference type="InterPro" id="IPR032710">
    <property type="entry name" value="NTF2-like_dom_sf"/>
</dbReference>
<accession>A0A2A4FYY3</accession>
<evidence type="ECO:0000313" key="4">
    <source>
        <dbReference type="Proteomes" id="UP000218934"/>
    </source>
</evidence>
<comment type="caution">
    <text evidence="3">The sequence shown here is derived from an EMBL/GenBank/DDBJ whole genome shotgun (WGS) entry which is preliminary data.</text>
</comment>
<gene>
    <name evidence="3" type="ORF">COO09_06490</name>
</gene>
<dbReference type="RefSeq" id="WP_083216141.1">
    <property type="nucleotide sequence ID" value="NZ_CP023449.1"/>
</dbReference>
<evidence type="ECO:0000313" key="3">
    <source>
        <dbReference type="EMBL" id="PCE42950.1"/>
    </source>
</evidence>
<reference evidence="3 4" key="1">
    <citation type="submission" date="2017-09" db="EMBL/GenBank/DDBJ databases">
        <title>The Catabolism of 3,6-Dichlorosalicylic acid is Initiated by the Cytochrome P450 Monooxygenase DsmABC in Rhizorhabdus dicambivorans Ndbn-20.</title>
        <authorList>
            <person name="Na L."/>
        </authorList>
    </citation>
    <scope>NUCLEOTIDE SEQUENCE [LARGE SCALE GENOMIC DNA]</scope>
    <source>
        <strain evidence="3 4">Ndbn-20m</strain>
    </source>
</reference>
<dbReference type="Pfam" id="PF13577">
    <property type="entry name" value="SnoaL_4"/>
    <property type="match status" value="1"/>
</dbReference>
<feature type="region of interest" description="Disordered" evidence="1">
    <location>
        <begin position="162"/>
        <end position="182"/>
    </location>
</feature>
<dbReference type="AlphaFoldDB" id="A0A2A4FYY3"/>
<feature type="domain" description="SnoaL-like" evidence="2">
    <location>
        <begin position="16"/>
        <end position="139"/>
    </location>
</feature>
<name>A0A2A4FYY3_9SPHN</name>
<dbReference type="Gene3D" id="3.10.450.50">
    <property type="match status" value="1"/>
</dbReference>
<sequence length="182" mass="20625">MAAEDRWAAMERTLDRIEARQAIHDLLMRYCRGVDRLDRDMILSVYHPDAWDDHGSFKGSPVEFADWVMSSHRGKVISCTHFLANSLVSFESDDVAHGESYVIAVHRHMRDGALHDMMGAGRYIDRFERRGGEWRLSSRIVIGDWDRLDPVERQVAGPLTEALAQPSRTPSDPSYASGRIGA</sequence>
<evidence type="ECO:0000256" key="1">
    <source>
        <dbReference type="SAM" id="MobiDB-lite"/>
    </source>
</evidence>
<evidence type="ECO:0000259" key="2">
    <source>
        <dbReference type="Pfam" id="PF13577"/>
    </source>
</evidence>
<keyword evidence="4" id="KW-1185">Reference proteome</keyword>
<dbReference type="CDD" id="cd00531">
    <property type="entry name" value="NTF2_like"/>
    <property type="match status" value="1"/>
</dbReference>
<dbReference type="Proteomes" id="UP000218934">
    <property type="component" value="Unassembled WGS sequence"/>
</dbReference>
<dbReference type="InterPro" id="IPR037401">
    <property type="entry name" value="SnoaL-like"/>
</dbReference>
<proteinExistence type="predicted"/>